<reference evidence="1 2" key="1">
    <citation type="journal article" date="2019" name="Environ. Microbiol.">
        <title>Species interactions and distinct microbial communities in high Arctic permafrost affected cryosols are associated with the CH4 and CO2 gas fluxes.</title>
        <authorList>
            <person name="Altshuler I."/>
            <person name="Hamel J."/>
            <person name="Turney S."/>
            <person name="Magnuson E."/>
            <person name="Levesque R."/>
            <person name="Greer C."/>
            <person name="Whyte L.G."/>
        </authorList>
    </citation>
    <scope>NUCLEOTIDE SEQUENCE [LARGE SCALE GENOMIC DNA]</scope>
    <source>
        <strain evidence="1 2">E6.1</strain>
    </source>
</reference>
<dbReference type="EMBL" id="RCZC01000002">
    <property type="protein sequence ID" value="TPG54083.1"/>
    <property type="molecule type" value="Genomic_DNA"/>
</dbReference>
<dbReference type="Proteomes" id="UP000319931">
    <property type="component" value="Unassembled WGS sequence"/>
</dbReference>
<protein>
    <submittedName>
        <fullName evidence="1">Uncharacterized protein</fullName>
    </submittedName>
</protein>
<organism evidence="1 2">
    <name type="scientific">Sphingomonas glacialis</name>
    <dbReference type="NCBI Taxonomy" id="658225"/>
    <lineage>
        <taxon>Bacteria</taxon>
        <taxon>Pseudomonadati</taxon>
        <taxon>Pseudomonadota</taxon>
        <taxon>Alphaproteobacteria</taxon>
        <taxon>Sphingomonadales</taxon>
        <taxon>Sphingomonadaceae</taxon>
        <taxon>Sphingomonas</taxon>
    </lineage>
</organism>
<dbReference type="OrthoDB" id="7052005at2"/>
<comment type="caution">
    <text evidence="1">The sequence shown here is derived from an EMBL/GenBank/DDBJ whole genome shotgun (WGS) entry which is preliminary data.</text>
</comment>
<name>A0A502FYU9_9SPHN</name>
<evidence type="ECO:0000313" key="1">
    <source>
        <dbReference type="EMBL" id="TPG54083.1"/>
    </source>
</evidence>
<gene>
    <name evidence="1" type="ORF">EAH76_05115</name>
</gene>
<keyword evidence="2" id="KW-1185">Reference proteome</keyword>
<sequence>MDTVLRFSPIVGLLGLLLAAPAVEAASSSFDLIGPRLEVTVLRDGVTLPLERVPNLAEGDRISIKLAVLPGHDEHYRLIAVFLRGAVDRPGKDWFREAESWRDKNASLSLLVPKDAQQMQLFIVPERGGGAGAVISAVRKQPGAFVRAAQELNQASLDRARLDTFLSEMQRAERKNPESLATVSPVLTRSLAVKLKAECLVQPTEVQSACLTGDRETLLLADTHSSALADTLAGAPTDLAFQLSATPQAGYGSYSSYIGVVRDVFRLFGAFQSTQLQFIPALAQQREGHVTVLLNTPVSFAKPTSVMVVALPAIEAPKPPPLRQPLPATMLCAAPGLVLPVEGAPLVYATGYAHDMVLRLKRLDGTQAEMPVRADPSLGGFVATGDIPFGPFGQVISAQLHGAWGFSSFDGPSFGLTKPGDGTWKATDRTALVVGRSNELQLTGGSAGCVTKIGLRRGDGPVEPLTWKQSGAHGIVATVPLEQAEPGTVSIVVEEKGVATATEVPLRALQQAGSVDELSFHAGDDQATLTGTRLDQVVAVTLGSLAFQPGALTRVGKQDRVVLQASTPASAMALAAGTTLPADISYAGGRHKSLNVTIAPRRVSATLVRVTARAPVRDGVLPIALPENAVFAQDAKLTFAFHLDDPAPLSGRETIEISTLDGRSSTTVTAGKGYDLQDAKTGIVSLDPAEALGPTGYGALRFRIAGDGAGSSWTPLATVVRLPEIRAINCVARKACKLTGNRFFLIDAVGANAELQPSQTIPDGFVATEITARASADGRVFLRLRDAPQAIATVTAP</sequence>
<accession>A0A502FYU9</accession>
<dbReference type="AlphaFoldDB" id="A0A502FYU9"/>
<evidence type="ECO:0000313" key="2">
    <source>
        <dbReference type="Proteomes" id="UP000319931"/>
    </source>
</evidence>
<proteinExistence type="predicted"/>